<evidence type="ECO:0000313" key="3">
    <source>
        <dbReference type="Proteomes" id="UP001151295"/>
    </source>
</evidence>
<dbReference type="PANTHER" id="PTHR15696">
    <property type="entry name" value="SMG-7 SUPPRESSOR WITH MORPHOLOGICAL EFFECT ON GENITALIA PROTEIN 7"/>
    <property type="match status" value="1"/>
</dbReference>
<organism evidence="2 3">
    <name type="scientific">Coemansia umbellata</name>
    <dbReference type="NCBI Taxonomy" id="1424467"/>
    <lineage>
        <taxon>Eukaryota</taxon>
        <taxon>Fungi</taxon>
        <taxon>Fungi incertae sedis</taxon>
        <taxon>Zoopagomycota</taxon>
        <taxon>Kickxellomycotina</taxon>
        <taxon>Kickxellomycetes</taxon>
        <taxon>Kickxellales</taxon>
        <taxon>Kickxellaceae</taxon>
        <taxon>Coemansia</taxon>
    </lineage>
</organism>
<evidence type="ECO:0000256" key="1">
    <source>
        <dbReference type="SAM" id="MobiDB-lite"/>
    </source>
</evidence>
<dbReference type="InterPro" id="IPR045153">
    <property type="entry name" value="Est1/Ebs1-like"/>
</dbReference>
<feature type="compositionally biased region" description="Low complexity" evidence="1">
    <location>
        <begin position="328"/>
        <end position="357"/>
    </location>
</feature>
<dbReference type="SUPFAM" id="SSF48452">
    <property type="entry name" value="TPR-like"/>
    <property type="match status" value="1"/>
</dbReference>
<dbReference type="Gene3D" id="1.25.40.10">
    <property type="entry name" value="Tetratricopeptide repeat domain"/>
    <property type="match status" value="1"/>
</dbReference>
<dbReference type="PANTHER" id="PTHR15696:SF0">
    <property type="entry name" value="TELOMERASE-BINDING PROTEIN EST1A"/>
    <property type="match status" value="1"/>
</dbReference>
<evidence type="ECO:0000313" key="2">
    <source>
        <dbReference type="EMBL" id="KAJ1990356.1"/>
    </source>
</evidence>
<reference evidence="2" key="1">
    <citation type="submission" date="2022-07" db="EMBL/GenBank/DDBJ databases">
        <title>Phylogenomic reconstructions and comparative analyses of Kickxellomycotina fungi.</title>
        <authorList>
            <person name="Reynolds N.K."/>
            <person name="Stajich J.E."/>
            <person name="Barry K."/>
            <person name="Grigoriev I.V."/>
            <person name="Crous P."/>
            <person name="Smith M.E."/>
        </authorList>
    </citation>
    <scope>NUCLEOTIDE SEQUENCE</scope>
    <source>
        <strain evidence="2">BCRC 34882</strain>
    </source>
</reference>
<sequence>MEAETADDFKRHCNALAQYMRSRYQDLRKCESQAALDAMWGDILVHRLTLQDYCEDFIIKRPEIANTAAADKILWKYVYYDAIIECRKRLRLHVPLHDLSHSVSSIAWSNRSFEGMTSNEGSVTRSSRTTTSTSDGILEEWRCEWWALVLSTLFNEALGYFQTLLSRIKSQLNERPALDYSLAYVKGSGYCFPPSYLIARRLYLYIGDLYRYQYMYLPLLPTYSEIGPVDTSAILTMAQLTYARAKAMHINSGRACIQRSILSAYTHSHFDALFWQMCGLCYEDSALIRTKGMINVLTQSTSNTDYKEEDPIESLVIRLAQTMLHGQPVGGSSVNGNNGEGNPESSPSSNTSQMSNNRKYRNNQPVEEIYRALLATLNDDLDEIKNCDAPLNLDADFWAREFQLSVILAALLTSTSTSISASDSGILSLGPERTTNYIIIIQHLASAQLLRQMLCLRRALDLGEDHILSTVYPLISLALWADLWRSGSHIADAFKSNYELADSLGLSTSMKALMSCLQSLIRNYSDVETDSGDANTQNLELANAVLPHDIMLMGWVSLSPIQKNLRYESIGTLPAILSSLPRNLLTCMPEQMPLKQSKAESSNGLMDMLRDTNALMRVVFARTQLLLHALTSSVPQLMLKRGTGTLGTCDELIDSEIQHSNDAADQADQVQHADGTVALANGSSKGVGCCPNSGSSSDFSAVGEKDIGGNTDEINSDIALLCIPDMQFWLDHLQMLQKMLVAKKGSVSLLADVHKRLSAQAENIGLEYKALAALKFIEGQPARYLKAGSSLLVRDSNDAFTDWEEANAYFTFAGEENDDEELPTIDDVPEEMRSLISGALYFAHVRYPQQTVLIATDSDELEFYASWFGIDCISPNAFSDVLAMD</sequence>
<protein>
    <submittedName>
        <fullName evidence="2">Uncharacterized protein</fullName>
    </submittedName>
</protein>
<gene>
    <name evidence="2" type="ORF">EDC05_004120</name>
</gene>
<dbReference type="Proteomes" id="UP001151295">
    <property type="component" value="Unassembled WGS sequence"/>
</dbReference>
<proteinExistence type="predicted"/>
<feature type="region of interest" description="Disordered" evidence="1">
    <location>
        <begin position="328"/>
        <end position="361"/>
    </location>
</feature>
<keyword evidence="3" id="KW-1185">Reference proteome</keyword>
<name>A0ABQ8PJC7_9FUNG</name>
<comment type="caution">
    <text evidence="2">The sequence shown here is derived from an EMBL/GenBank/DDBJ whole genome shotgun (WGS) entry which is preliminary data.</text>
</comment>
<dbReference type="InterPro" id="IPR011990">
    <property type="entry name" value="TPR-like_helical_dom_sf"/>
</dbReference>
<accession>A0ABQ8PJC7</accession>
<dbReference type="EMBL" id="JANBQD010000052">
    <property type="protein sequence ID" value="KAJ1990356.1"/>
    <property type="molecule type" value="Genomic_DNA"/>
</dbReference>